<keyword evidence="3 6" id="KW-0731">Sigma factor</keyword>
<dbReference type="Pfam" id="PF04542">
    <property type="entry name" value="Sigma70_r2"/>
    <property type="match status" value="1"/>
</dbReference>
<dbReference type="PANTHER" id="PTHR43133">
    <property type="entry name" value="RNA POLYMERASE ECF-TYPE SIGMA FACTO"/>
    <property type="match status" value="1"/>
</dbReference>
<feature type="domain" description="RNA polymerase sigma factor 70 region 4 type 2" evidence="9">
    <location>
        <begin position="145"/>
        <end position="191"/>
    </location>
</feature>
<evidence type="ECO:0000256" key="1">
    <source>
        <dbReference type="ARBA" id="ARBA00010641"/>
    </source>
</evidence>
<comment type="caution">
    <text evidence="10">The sequence shown here is derived from an EMBL/GenBank/DDBJ whole genome shotgun (WGS) entry which is preliminary data.</text>
</comment>
<dbReference type="Gene3D" id="1.10.10.10">
    <property type="entry name" value="Winged helix-like DNA-binding domain superfamily/Winged helix DNA-binding domain"/>
    <property type="match status" value="1"/>
</dbReference>
<organism evidence="10 11">
    <name type="scientific">Qipengyuania mesophila</name>
    <dbReference type="NCBI Taxonomy" id="2867246"/>
    <lineage>
        <taxon>Bacteria</taxon>
        <taxon>Pseudomonadati</taxon>
        <taxon>Pseudomonadota</taxon>
        <taxon>Alphaproteobacteria</taxon>
        <taxon>Sphingomonadales</taxon>
        <taxon>Erythrobacteraceae</taxon>
        <taxon>Qipengyuania</taxon>
    </lineage>
</organism>
<sequence>MQDRRTQQGKADQSAQEGSESESLSRDIELVGKSDREAFRRVYAQSANKLFAICVGVTRNHAAAEDVLQETYLKIWDRAAGYDPERNRPLAWLGAIARNTAIDWYRSHTRHRHVGEEHLDSHESEAIAADERMIAMNQESEAWVAIGELDKESEIELKSIFFLGLTYPQAAERLGLPVATFKSRVRRTVLKIRRLLSDG</sequence>
<keyword evidence="5 6" id="KW-0804">Transcription</keyword>
<keyword evidence="2 6" id="KW-0805">Transcription regulation</keyword>
<dbReference type="RefSeq" id="WP_221602755.1">
    <property type="nucleotide sequence ID" value="NZ_JAIGNU010000001.1"/>
</dbReference>
<dbReference type="SUPFAM" id="SSF88659">
    <property type="entry name" value="Sigma3 and sigma4 domains of RNA polymerase sigma factors"/>
    <property type="match status" value="1"/>
</dbReference>
<feature type="region of interest" description="Disordered" evidence="7">
    <location>
        <begin position="1"/>
        <end position="27"/>
    </location>
</feature>
<evidence type="ECO:0000256" key="2">
    <source>
        <dbReference type="ARBA" id="ARBA00023015"/>
    </source>
</evidence>
<dbReference type="Pfam" id="PF08281">
    <property type="entry name" value="Sigma70_r4_2"/>
    <property type="match status" value="1"/>
</dbReference>
<protein>
    <recommendedName>
        <fullName evidence="6">RNA polymerase sigma factor</fullName>
    </recommendedName>
</protein>
<evidence type="ECO:0000259" key="9">
    <source>
        <dbReference type="Pfam" id="PF08281"/>
    </source>
</evidence>
<dbReference type="InterPro" id="IPR014284">
    <property type="entry name" value="RNA_pol_sigma-70_dom"/>
</dbReference>
<proteinExistence type="inferred from homology"/>
<dbReference type="NCBIfam" id="TIGR02937">
    <property type="entry name" value="sigma70-ECF"/>
    <property type="match status" value="1"/>
</dbReference>
<evidence type="ECO:0000256" key="6">
    <source>
        <dbReference type="RuleBase" id="RU000716"/>
    </source>
</evidence>
<keyword evidence="4 6" id="KW-0238">DNA-binding</keyword>
<dbReference type="InterPro" id="IPR000838">
    <property type="entry name" value="RNA_pol_sigma70_ECF_CS"/>
</dbReference>
<evidence type="ECO:0000256" key="7">
    <source>
        <dbReference type="SAM" id="MobiDB-lite"/>
    </source>
</evidence>
<comment type="similarity">
    <text evidence="1 6">Belongs to the sigma-70 factor family. ECF subfamily.</text>
</comment>
<evidence type="ECO:0000256" key="3">
    <source>
        <dbReference type="ARBA" id="ARBA00023082"/>
    </source>
</evidence>
<gene>
    <name evidence="10" type="ORF">K3181_09575</name>
</gene>
<dbReference type="InterPro" id="IPR013324">
    <property type="entry name" value="RNA_pol_sigma_r3/r4-like"/>
</dbReference>
<feature type="domain" description="RNA polymerase sigma-70 region 2" evidence="8">
    <location>
        <begin position="43"/>
        <end position="110"/>
    </location>
</feature>
<evidence type="ECO:0000259" key="8">
    <source>
        <dbReference type="Pfam" id="PF04542"/>
    </source>
</evidence>
<accession>A0ABS7JVL0</accession>
<dbReference type="InterPro" id="IPR013249">
    <property type="entry name" value="RNA_pol_sigma70_r4_t2"/>
</dbReference>
<feature type="compositionally biased region" description="Polar residues" evidence="7">
    <location>
        <begin position="8"/>
        <end position="22"/>
    </location>
</feature>
<dbReference type="Gene3D" id="1.10.1740.10">
    <property type="match status" value="1"/>
</dbReference>
<dbReference type="SUPFAM" id="SSF88946">
    <property type="entry name" value="Sigma2 domain of RNA polymerase sigma factors"/>
    <property type="match status" value="1"/>
</dbReference>
<dbReference type="PROSITE" id="PS01063">
    <property type="entry name" value="SIGMA70_ECF"/>
    <property type="match status" value="1"/>
</dbReference>
<dbReference type="EMBL" id="JAIGNU010000001">
    <property type="protein sequence ID" value="MBX7501691.1"/>
    <property type="molecule type" value="Genomic_DNA"/>
</dbReference>
<reference evidence="10 11" key="1">
    <citation type="submission" date="2021-08" db="EMBL/GenBank/DDBJ databases">
        <title>Comparative Genomics Analysis of the Genus Qipengyuania Reveals Extensive Genetic Diversity and Metabolic Versatility, Including the Description of Fifteen Novel Species.</title>
        <authorList>
            <person name="Liu Y."/>
        </authorList>
    </citation>
    <scope>NUCLEOTIDE SEQUENCE [LARGE SCALE GENOMIC DNA]</scope>
    <source>
        <strain evidence="10 11">YG27</strain>
    </source>
</reference>
<dbReference type="InterPro" id="IPR039425">
    <property type="entry name" value="RNA_pol_sigma-70-like"/>
</dbReference>
<evidence type="ECO:0000313" key="11">
    <source>
        <dbReference type="Proteomes" id="UP000782554"/>
    </source>
</evidence>
<keyword evidence="11" id="KW-1185">Reference proteome</keyword>
<dbReference type="PANTHER" id="PTHR43133:SF62">
    <property type="entry name" value="RNA POLYMERASE SIGMA FACTOR SIGZ"/>
    <property type="match status" value="1"/>
</dbReference>
<dbReference type="InterPro" id="IPR036388">
    <property type="entry name" value="WH-like_DNA-bd_sf"/>
</dbReference>
<evidence type="ECO:0000256" key="5">
    <source>
        <dbReference type="ARBA" id="ARBA00023163"/>
    </source>
</evidence>
<dbReference type="InterPro" id="IPR013325">
    <property type="entry name" value="RNA_pol_sigma_r2"/>
</dbReference>
<evidence type="ECO:0000256" key="4">
    <source>
        <dbReference type="ARBA" id="ARBA00023125"/>
    </source>
</evidence>
<dbReference type="Proteomes" id="UP000782554">
    <property type="component" value="Unassembled WGS sequence"/>
</dbReference>
<name>A0ABS7JVL0_9SPHN</name>
<evidence type="ECO:0000313" key="10">
    <source>
        <dbReference type="EMBL" id="MBX7501691.1"/>
    </source>
</evidence>
<dbReference type="InterPro" id="IPR007627">
    <property type="entry name" value="RNA_pol_sigma70_r2"/>
</dbReference>